<feature type="domain" description="C2H2-type" evidence="9">
    <location>
        <begin position="396"/>
        <end position="424"/>
    </location>
</feature>
<feature type="domain" description="BED-type" evidence="10">
    <location>
        <begin position="28"/>
        <end position="73"/>
    </location>
</feature>
<evidence type="ECO:0000259" key="10">
    <source>
        <dbReference type="PROSITE" id="PS50808"/>
    </source>
</evidence>
<evidence type="ECO:0000256" key="3">
    <source>
        <dbReference type="ARBA" id="ARBA00022771"/>
    </source>
</evidence>
<feature type="domain" description="C2H2-type" evidence="9">
    <location>
        <begin position="365"/>
        <end position="395"/>
    </location>
</feature>
<keyword evidence="13" id="KW-1185">Reference proteome</keyword>
<dbReference type="InterPro" id="IPR003656">
    <property type="entry name" value="Znf_BED"/>
</dbReference>
<feature type="domain" description="AH" evidence="11">
    <location>
        <begin position="541"/>
        <end position="744"/>
    </location>
</feature>
<dbReference type="SUPFAM" id="SSF103657">
    <property type="entry name" value="BAR/IMD domain-like"/>
    <property type="match status" value="1"/>
</dbReference>
<evidence type="ECO:0000256" key="8">
    <source>
        <dbReference type="SAM" id="MobiDB-lite"/>
    </source>
</evidence>
<feature type="domain" description="C2H2-type" evidence="9">
    <location>
        <begin position="455"/>
        <end position="484"/>
    </location>
</feature>
<dbReference type="SMART" id="SM01015">
    <property type="entry name" value="Arfaptin"/>
    <property type="match status" value="1"/>
</dbReference>
<keyword evidence="2" id="KW-0677">Repeat</keyword>
<accession>A0A7R9PV57</accession>
<keyword evidence="3 7" id="KW-0863">Zinc-finger</keyword>
<dbReference type="EMBL" id="OC855470">
    <property type="protein sequence ID" value="CAD7622043.1"/>
    <property type="molecule type" value="Genomic_DNA"/>
</dbReference>
<dbReference type="EMBL" id="CAJPIZ010000895">
    <property type="protein sequence ID" value="CAG2102473.1"/>
    <property type="molecule type" value="Genomic_DNA"/>
</dbReference>
<gene>
    <name evidence="12" type="ORF">OSB1V03_LOCUS2512</name>
</gene>
<name>A0A7R9PV57_9ACAR</name>
<dbReference type="OrthoDB" id="2126778at2759"/>
<evidence type="ECO:0000313" key="12">
    <source>
        <dbReference type="EMBL" id="CAD7622043.1"/>
    </source>
</evidence>
<evidence type="ECO:0000256" key="1">
    <source>
        <dbReference type="ARBA" id="ARBA00022723"/>
    </source>
</evidence>
<dbReference type="Proteomes" id="UP000759131">
    <property type="component" value="Unassembled WGS sequence"/>
</dbReference>
<dbReference type="InterPro" id="IPR036236">
    <property type="entry name" value="Znf_C2H2_sf"/>
</dbReference>
<dbReference type="FunFam" id="1.20.1270.60:FF:000068">
    <property type="entry name" value="Islet cell autoantigen"/>
    <property type="match status" value="1"/>
</dbReference>
<dbReference type="GO" id="GO:0051049">
    <property type="term" value="P:regulation of transport"/>
    <property type="evidence" value="ECO:0007669"/>
    <property type="project" value="TreeGrafter"/>
</dbReference>
<dbReference type="SUPFAM" id="SSF57667">
    <property type="entry name" value="beta-beta-alpha zinc fingers"/>
    <property type="match status" value="3"/>
</dbReference>
<dbReference type="PROSITE" id="PS50870">
    <property type="entry name" value="AH"/>
    <property type="match status" value="1"/>
</dbReference>
<feature type="region of interest" description="Disordered" evidence="8">
    <location>
        <begin position="806"/>
        <end position="838"/>
    </location>
</feature>
<evidence type="ECO:0000256" key="6">
    <source>
        <dbReference type="ARBA" id="ARBA00023163"/>
    </source>
</evidence>
<dbReference type="PANTHER" id="PTHR10164">
    <property type="entry name" value="ISLET CELL AUTOANTIGEN 1"/>
    <property type="match status" value="1"/>
</dbReference>
<dbReference type="GO" id="GO:0003677">
    <property type="term" value="F:DNA binding"/>
    <property type="evidence" value="ECO:0007669"/>
    <property type="project" value="InterPro"/>
</dbReference>
<dbReference type="InterPro" id="IPR013087">
    <property type="entry name" value="Znf_C2H2_type"/>
</dbReference>
<dbReference type="InterPro" id="IPR010504">
    <property type="entry name" value="AH_dom"/>
</dbReference>
<dbReference type="SMART" id="SM00614">
    <property type="entry name" value="ZnF_BED"/>
    <property type="match status" value="2"/>
</dbReference>
<evidence type="ECO:0000256" key="2">
    <source>
        <dbReference type="ARBA" id="ARBA00022737"/>
    </source>
</evidence>
<dbReference type="InterPro" id="IPR027267">
    <property type="entry name" value="AH/BAR_dom_sf"/>
</dbReference>
<evidence type="ECO:0000259" key="9">
    <source>
        <dbReference type="PROSITE" id="PS50157"/>
    </source>
</evidence>
<dbReference type="GO" id="GO:0005794">
    <property type="term" value="C:Golgi apparatus"/>
    <property type="evidence" value="ECO:0007669"/>
    <property type="project" value="TreeGrafter"/>
</dbReference>
<dbReference type="GO" id="GO:0019904">
    <property type="term" value="F:protein domain specific binding"/>
    <property type="evidence" value="ECO:0007669"/>
    <property type="project" value="InterPro"/>
</dbReference>
<dbReference type="InterPro" id="IPR024114">
    <property type="entry name" value="Islet_autoAg_Ica1/Ica1-like"/>
</dbReference>
<dbReference type="PROSITE" id="PS50808">
    <property type="entry name" value="ZF_BED"/>
    <property type="match status" value="2"/>
</dbReference>
<dbReference type="PANTHER" id="PTHR10164:SF4">
    <property type="entry name" value="GH23156P"/>
    <property type="match status" value="1"/>
</dbReference>
<dbReference type="PROSITE" id="PS50157">
    <property type="entry name" value="ZINC_FINGER_C2H2_2"/>
    <property type="match status" value="4"/>
</dbReference>
<keyword evidence="1" id="KW-0479">Metal-binding</keyword>
<dbReference type="SMART" id="SM01237">
    <property type="entry name" value="ICA69"/>
    <property type="match status" value="1"/>
</dbReference>
<dbReference type="InterPro" id="IPR006723">
    <property type="entry name" value="Islet_autoAg_Ica1_C"/>
</dbReference>
<proteinExistence type="predicted"/>
<dbReference type="Pfam" id="PF04629">
    <property type="entry name" value="ICA69"/>
    <property type="match status" value="1"/>
</dbReference>
<keyword evidence="6" id="KW-0804">Transcription</keyword>
<feature type="domain" description="BED-type" evidence="10">
    <location>
        <begin position="163"/>
        <end position="217"/>
    </location>
</feature>
<dbReference type="Gene3D" id="1.20.1270.60">
    <property type="entry name" value="Arfaptin homology (AH) domain/BAR domain"/>
    <property type="match status" value="1"/>
</dbReference>
<evidence type="ECO:0000256" key="7">
    <source>
        <dbReference type="PROSITE-ProRule" id="PRU00042"/>
    </source>
</evidence>
<organism evidence="12">
    <name type="scientific">Medioppia subpectinata</name>
    <dbReference type="NCBI Taxonomy" id="1979941"/>
    <lineage>
        <taxon>Eukaryota</taxon>
        <taxon>Metazoa</taxon>
        <taxon>Ecdysozoa</taxon>
        <taxon>Arthropoda</taxon>
        <taxon>Chelicerata</taxon>
        <taxon>Arachnida</taxon>
        <taxon>Acari</taxon>
        <taxon>Acariformes</taxon>
        <taxon>Sarcoptiformes</taxon>
        <taxon>Oribatida</taxon>
        <taxon>Brachypylina</taxon>
        <taxon>Oppioidea</taxon>
        <taxon>Oppiidae</taxon>
        <taxon>Medioppia</taxon>
    </lineage>
</organism>
<dbReference type="FunFam" id="3.30.160.60:FF:000032">
    <property type="entry name" value="Krueppel-like factor 4"/>
    <property type="match status" value="1"/>
</dbReference>
<evidence type="ECO:0000256" key="5">
    <source>
        <dbReference type="ARBA" id="ARBA00023015"/>
    </source>
</evidence>
<sequence>MRQLLIDKEFIGGQIKYNSNRLSYESKCGKSKVWKRFVHVLYDNKVTAFVKCIYCDTIITKTSSSGTSGLLKHKCKQMKALGIDLTLDEEVTHKDVHPLGDATDPSLVAVESDELSDPNDGHNVYQLKYKKESTLASYQTREKLMIIDMIMSGDQRVSVATEKGKSEVWNRFERILVDQMPSLYVKCKHCDSIHKHTHTVGTKGLLKHRCKTFTEEDMIDSKPTQKTLIIDDKTLIKQLTEETNSLKLIVEKCLQMIDNCFCDNKYSSDQRKEVNQLLNDYNKFVSKTQTYESIVTPKNRNTESGANTAFDNSVITTKSGPKIGYKVVNRSHFIRTKNRNRNRDGDMCANGPEHSDTIHLGLKTFICDWPGCEEQFEKKVHLTRHTIKCHTHDHPFKCDQCSFGSNYKAHLIYHQRSVHSSEKAFLCDWPGCDFGTNYEKVLKTHKYTHSGEKPYKCNWPSCEWTFRQPHHLKAHTLKHTGERPVSCQHISCDRKFTSRQAMRYVERYDDSTLSRMQCQYWTTKQAFLRKLKRKEDDCIVASDAELDAKLELLRSIDESCQNLILVLEAYQDRICGLAHEESAAGRFLKECSKLDKTRAGKMMAASGKTMCYTAQQRIQLRNPLVRLYQEVETFQYRAVADTMLTVDKMESSRTAYRAALLWMKDVSEKLDPDTYKQLDKFRKVQSHVRKTKVRFDRLKVDTLQKIDLLSASRCNMYSNALVGYQNSSVQFWEKSSKTMAAVADTFKGYQYYEFTTLKELTETSRKLAEDTANNDDIRKIFDDNDDDEDKDRLIFFEADYRDDDSTNKANKDNKKFKPFGRKTSTQNKPKAVPQKSFDSKANNSLLDLNFDSKGDNSLKNSLKTSEAQQNTDILTLSDTKMDDLSLLNEILNAPNAPIIETNASTGAIGGAPNTGATGVDAFMPSQLIDLNSFNYSMNQMNASLNPMTRRENLVEKNKNVNLNANKDKATKKAEELSSWFNLFADLDPLANPDAIGKKADQIEERNC</sequence>
<feature type="domain" description="C2H2-type" evidence="9">
    <location>
        <begin position="425"/>
        <end position="454"/>
    </location>
</feature>
<dbReference type="Gene3D" id="3.30.160.60">
    <property type="entry name" value="Classic Zinc Finger"/>
    <property type="match status" value="3"/>
</dbReference>
<dbReference type="GO" id="GO:0008270">
    <property type="term" value="F:zinc ion binding"/>
    <property type="evidence" value="ECO:0007669"/>
    <property type="project" value="UniProtKB-KW"/>
</dbReference>
<dbReference type="SMART" id="SM00355">
    <property type="entry name" value="ZnF_C2H2"/>
    <property type="match status" value="4"/>
</dbReference>
<reference evidence="12" key="1">
    <citation type="submission" date="2020-11" db="EMBL/GenBank/DDBJ databases">
        <authorList>
            <person name="Tran Van P."/>
        </authorList>
    </citation>
    <scope>NUCLEOTIDE SEQUENCE</scope>
</reference>
<dbReference type="AlphaFoldDB" id="A0A7R9PV57"/>
<dbReference type="Pfam" id="PF06456">
    <property type="entry name" value="Arfaptin"/>
    <property type="match status" value="1"/>
</dbReference>
<keyword evidence="5" id="KW-0805">Transcription regulation</keyword>
<evidence type="ECO:0000256" key="4">
    <source>
        <dbReference type="ARBA" id="ARBA00022833"/>
    </source>
</evidence>
<evidence type="ECO:0000259" key="11">
    <source>
        <dbReference type="PROSITE" id="PS50870"/>
    </source>
</evidence>
<evidence type="ECO:0000313" key="13">
    <source>
        <dbReference type="Proteomes" id="UP000759131"/>
    </source>
</evidence>
<keyword evidence="4" id="KW-0862">Zinc</keyword>
<dbReference type="PROSITE" id="PS00028">
    <property type="entry name" value="ZINC_FINGER_C2H2_1"/>
    <property type="match status" value="2"/>
</dbReference>
<protein>
    <submittedName>
        <fullName evidence="12">Uncharacterized protein</fullName>
    </submittedName>
</protein>
<feature type="compositionally biased region" description="Basic and acidic residues" evidence="8">
    <location>
        <begin position="806"/>
        <end position="815"/>
    </location>
</feature>